<dbReference type="EMBL" id="SEKV01000990">
    <property type="protein sequence ID" value="TFY52365.1"/>
    <property type="molecule type" value="Genomic_DNA"/>
</dbReference>
<dbReference type="AlphaFoldDB" id="A0A4Y9XQK0"/>
<reference evidence="2 3" key="1">
    <citation type="submission" date="2019-01" db="EMBL/GenBank/DDBJ databases">
        <title>Genome sequencing of the rare red list fungi Fomitopsis rosea.</title>
        <authorList>
            <person name="Buettner E."/>
            <person name="Kellner H."/>
        </authorList>
    </citation>
    <scope>NUCLEOTIDE SEQUENCE [LARGE SCALE GENOMIC DNA]</scope>
    <source>
        <strain evidence="2 3">DSM 105464</strain>
    </source>
</reference>
<evidence type="ECO:0000313" key="2">
    <source>
        <dbReference type="EMBL" id="TFY52365.1"/>
    </source>
</evidence>
<organism evidence="2 3">
    <name type="scientific">Rhodofomes roseus</name>
    <dbReference type="NCBI Taxonomy" id="34475"/>
    <lineage>
        <taxon>Eukaryota</taxon>
        <taxon>Fungi</taxon>
        <taxon>Dikarya</taxon>
        <taxon>Basidiomycota</taxon>
        <taxon>Agaricomycotina</taxon>
        <taxon>Agaricomycetes</taxon>
        <taxon>Polyporales</taxon>
        <taxon>Rhodofomes</taxon>
    </lineage>
</organism>
<name>A0A4Y9XQK0_9APHY</name>
<accession>A0A4Y9XQK0</accession>
<sequence length="471" mass="52137">MSENLGFNLPDILGKPQAGATMPRPSETPEPRKKPALGAPGIFMDPRKLKGFHVEIEAVALCMYCGDVNDGASQMLTCQGCGLFVCSGGPDCCVEETPGAPLNSHDFHCPQCSHYMHRPITYHLRAHAAQWSVYAQGMYPILLYTAHEPRLPYLTTLLGAQFEQDYALCPGKLHSASLTLAQKGWDDLDNIIGAAREWKLRGPKNELSVLAAVECHSDPESGGITYRRNQNGRSFVNTVTTVVELMFGALWRDLPVIKGHRGLVLMSCGYMITNPACEKEICTLVTRGYFTFIIGFPTTTLIPQHAALSVTRFLQKIMVRGIAIEDALQQACFVDADFMATTGLHLTYRTTASTIKQVAYGAATLEAPWGARLNCPNPACKGSPLNVRPRVHKKHEFGTLVKFRCWTCMMETRDYVHRPPWVVAADAKHRIVEYPMVVDGTPVADALVGRYEIVPWTPQDSQREHEAMDTT</sequence>
<evidence type="ECO:0000256" key="1">
    <source>
        <dbReference type="SAM" id="MobiDB-lite"/>
    </source>
</evidence>
<evidence type="ECO:0000313" key="3">
    <source>
        <dbReference type="Proteomes" id="UP000298390"/>
    </source>
</evidence>
<dbReference type="Proteomes" id="UP000298390">
    <property type="component" value="Unassembled WGS sequence"/>
</dbReference>
<protein>
    <submittedName>
        <fullName evidence="2">Uncharacterized protein</fullName>
    </submittedName>
</protein>
<gene>
    <name evidence="2" type="ORF">EVJ58_g10061</name>
</gene>
<comment type="caution">
    <text evidence="2">The sequence shown here is derived from an EMBL/GenBank/DDBJ whole genome shotgun (WGS) entry which is preliminary data.</text>
</comment>
<proteinExistence type="predicted"/>
<feature type="region of interest" description="Disordered" evidence="1">
    <location>
        <begin position="1"/>
        <end position="40"/>
    </location>
</feature>